<evidence type="ECO:0000259" key="5">
    <source>
        <dbReference type="PROSITE" id="PS50968"/>
    </source>
</evidence>
<dbReference type="PROSITE" id="PS00189">
    <property type="entry name" value="LIPOYL"/>
    <property type="match status" value="1"/>
</dbReference>
<dbReference type="PANTHER" id="PTHR11715">
    <property type="entry name" value="GLYCINE CLEAVAGE SYSTEM H PROTEIN"/>
    <property type="match status" value="1"/>
</dbReference>
<comment type="function">
    <text evidence="3">The glycine cleavage system catalyzes the degradation of glycine. The H protein shuttles the methylamine group of glycine from the P protein to the T protein.</text>
</comment>
<dbReference type="GO" id="GO:0005829">
    <property type="term" value="C:cytosol"/>
    <property type="evidence" value="ECO:0007669"/>
    <property type="project" value="TreeGrafter"/>
</dbReference>
<evidence type="ECO:0000256" key="4">
    <source>
        <dbReference type="PIRSR" id="PIRSR617453-50"/>
    </source>
</evidence>
<keyword evidence="2 3" id="KW-0450">Lipoyl</keyword>
<dbReference type="InterPro" id="IPR000089">
    <property type="entry name" value="Biotin_lipoyl"/>
</dbReference>
<dbReference type="PANTHER" id="PTHR11715:SF3">
    <property type="entry name" value="GLYCINE CLEAVAGE SYSTEM H PROTEIN-RELATED"/>
    <property type="match status" value="1"/>
</dbReference>
<dbReference type="InterPro" id="IPR003016">
    <property type="entry name" value="2-oxoA_DH_lipoyl-BS"/>
</dbReference>
<dbReference type="InterPro" id="IPR033753">
    <property type="entry name" value="GCV_H/Fam206"/>
</dbReference>
<evidence type="ECO:0000313" key="7">
    <source>
        <dbReference type="Proteomes" id="UP001224674"/>
    </source>
</evidence>
<dbReference type="SUPFAM" id="SSF51230">
    <property type="entry name" value="Single hybrid motif"/>
    <property type="match status" value="1"/>
</dbReference>
<protein>
    <recommendedName>
        <fullName evidence="3">Glycine cleavage system H protein</fullName>
    </recommendedName>
</protein>
<dbReference type="InterPro" id="IPR017453">
    <property type="entry name" value="GCV_H_sub"/>
</dbReference>
<comment type="cofactor">
    <cofactor evidence="3">
        <name>(R)-lipoate</name>
        <dbReference type="ChEBI" id="CHEBI:83088"/>
    </cofactor>
    <text evidence="3">Binds 1 lipoyl cofactor covalently.</text>
</comment>
<dbReference type="CDD" id="cd06848">
    <property type="entry name" value="GCS_H"/>
    <property type="match status" value="1"/>
</dbReference>
<evidence type="ECO:0000313" key="6">
    <source>
        <dbReference type="EMBL" id="WGH93176.1"/>
    </source>
</evidence>
<dbReference type="NCBIfam" id="TIGR00527">
    <property type="entry name" value="gcvH"/>
    <property type="match status" value="1"/>
</dbReference>
<sequence>MPAILSTLKYSAEHEWIDESSPVKVGVTEFATEQLGDIVFVDLPQVGDEVTAGEVCGELESTKSVSDLYSPVSGTVAAINEEVVDDPELVNQDPYGKGWLFSVEVTENGPLLDAQAYAEEFDVEVTEG</sequence>
<evidence type="ECO:0000256" key="3">
    <source>
        <dbReference type="HAMAP-Rule" id="MF_00272"/>
    </source>
</evidence>
<dbReference type="GO" id="GO:0009249">
    <property type="term" value="P:protein lipoylation"/>
    <property type="evidence" value="ECO:0007669"/>
    <property type="project" value="TreeGrafter"/>
</dbReference>
<dbReference type="RefSeq" id="WP_110097878.1">
    <property type="nucleotide sequence ID" value="NZ_CP122561.1"/>
</dbReference>
<dbReference type="PROSITE" id="PS50968">
    <property type="entry name" value="BIOTINYL_LIPOYL"/>
    <property type="match status" value="1"/>
</dbReference>
<evidence type="ECO:0000256" key="2">
    <source>
        <dbReference type="ARBA" id="ARBA00022823"/>
    </source>
</evidence>
<accession>A0AAJ6AN98</accession>
<dbReference type="Gene3D" id="2.40.50.100">
    <property type="match status" value="1"/>
</dbReference>
<dbReference type="GeneID" id="83696759"/>
<dbReference type="GO" id="GO:0005960">
    <property type="term" value="C:glycine cleavage complex"/>
    <property type="evidence" value="ECO:0007669"/>
    <property type="project" value="InterPro"/>
</dbReference>
<dbReference type="InterPro" id="IPR011053">
    <property type="entry name" value="Single_hybrid_motif"/>
</dbReference>
<comment type="similarity">
    <text evidence="1 3">Belongs to the GcvH family.</text>
</comment>
<dbReference type="GO" id="GO:0019464">
    <property type="term" value="P:glycine decarboxylation via glycine cleavage system"/>
    <property type="evidence" value="ECO:0007669"/>
    <property type="project" value="UniProtKB-UniRule"/>
</dbReference>
<dbReference type="EMBL" id="CP122566">
    <property type="protein sequence ID" value="WGH93176.1"/>
    <property type="molecule type" value="Genomic_DNA"/>
</dbReference>
<dbReference type="AlphaFoldDB" id="A0AAJ6AN98"/>
<feature type="modified residue" description="N6-lipoyllysine" evidence="3 4">
    <location>
        <position position="63"/>
    </location>
</feature>
<keyword evidence="7" id="KW-1185">Reference proteome</keyword>
<dbReference type="HAMAP" id="MF_00272">
    <property type="entry name" value="GcvH"/>
    <property type="match status" value="1"/>
</dbReference>
<organism evidence="6 7">
    <name type="scientific">Auritidibacter ignavus</name>
    <dbReference type="NCBI Taxonomy" id="678932"/>
    <lineage>
        <taxon>Bacteria</taxon>
        <taxon>Bacillati</taxon>
        <taxon>Actinomycetota</taxon>
        <taxon>Actinomycetes</taxon>
        <taxon>Micrococcales</taxon>
        <taxon>Micrococcaceae</taxon>
        <taxon>Auritidibacter</taxon>
    </lineage>
</organism>
<dbReference type="Pfam" id="PF01597">
    <property type="entry name" value="GCV_H"/>
    <property type="match status" value="1"/>
</dbReference>
<dbReference type="NCBIfam" id="NF002270">
    <property type="entry name" value="PRK01202.1"/>
    <property type="match status" value="1"/>
</dbReference>
<feature type="domain" description="Lipoyl-binding" evidence="5">
    <location>
        <begin position="22"/>
        <end position="104"/>
    </location>
</feature>
<dbReference type="InterPro" id="IPR002930">
    <property type="entry name" value="GCV_H"/>
</dbReference>
<proteinExistence type="inferred from homology"/>
<dbReference type="Proteomes" id="UP001224674">
    <property type="component" value="Chromosome"/>
</dbReference>
<gene>
    <name evidence="3 6" type="primary">gcvH</name>
    <name evidence="6" type="ORF">QDX21_12955</name>
</gene>
<reference evidence="6 7" key="1">
    <citation type="submission" date="2023-03" db="EMBL/GenBank/DDBJ databases">
        <title>Complete genome sequences of several Auritidibacter ignavus strains isolated from ear infections.</title>
        <authorList>
            <person name="Baehr T."/>
            <person name="Baumhoegger A.M."/>
        </authorList>
    </citation>
    <scope>NUCLEOTIDE SEQUENCE [LARGE SCALE GENOMIC DNA]</scope>
    <source>
        <strain evidence="6 7">BABAE-6</strain>
    </source>
</reference>
<comment type="subunit">
    <text evidence="3">The glycine cleavage system is composed of four proteins: P, T, L and H.</text>
</comment>
<evidence type="ECO:0000256" key="1">
    <source>
        <dbReference type="ARBA" id="ARBA00009249"/>
    </source>
</evidence>
<name>A0AAJ6AN98_9MICC</name>